<evidence type="ECO:0000313" key="2">
    <source>
        <dbReference type="EMBL" id="CAB4125004.1"/>
    </source>
</evidence>
<protein>
    <submittedName>
        <fullName evidence="2">Uncharacterized protein</fullName>
    </submittedName>
</protein>
<evidence type="ECO:0000256" key="1">
    <source>
        <dbReference type="SAM" id="Phobius"/>
    </source>
</evidence>
<accession>A0A6J5KR94</accession>
<proteinExistence type="predicted"/>
<sequence>MKYIEPWSREMWIDFAKYAWRQIGVTTILSIIIGYLIGAIVGLLS</sequence>
<feature type="transmembrane region" description="Helical" evidence="1">
    <location>
        <begin position="20"/>
        <end position="44"/>
    </location>
</feature>
<keyword evidence="1" id="KW-1133">Transmembrane helix</keyword>
<dbReference type="EMBL" id="LR796185">
    <property type="protein sequence ID" value="CAB4125004.1"/>
    <property type="molecule type" value="Genomic_DNA"/>
</dbReference>
<name>A0A6J5KR94_9CAUD</name>
<organism evidence="2">
    <name type="scientific">uncultured Caudovirales phage</name>
    <dbReference type="NCBI Taxonomy" id="2100421"/>
    <lineage>
        <taxon>Viruses</taxon>
        <taxon>Duplodnaviria</taxon>
        <taxon>Heunggongvirae</taxon>
        <taxon>Uroviricota</taxon>
        <taxon>Caudoviricetes</taxon>
        <taxon>Peduoviridae</taxon>
        <taxon>Maltschvirus</taxon>
        <taxon>Maltschvirus maltsch</taxon>
    </lineage>
</organism>
<reference evidence="2" key="1">
    <citation type="submission" date="2020-04" db="EMBL/GenBank/DDBJ databases">
        <authorList>
            <person name="Chiriac C."/>
            <person name="Salcher M."/>
            <person name="Ghai R."/>
            <person name="Kavagutti S V."/>
        </authorList>
    </citation>
    <scope>NUCLEOTIDE SEQUENCE</scope>
</reference>
<keyword evidence="1" id="KW-0472">Membrane</keyword>
<gene>
    <name evidence="2" type="ORF">UFOVP55_47</name>
</gene>
<keyword evidence="1" id="KW-0812">Transmembrane</keyword>